<evidence type="ECO:0000313" key="3">
    <source>
        <dbReference type="Proteomes" id="UP001236014"/>
    </source>
</evidence>
<name>A0A9Y2IA87_9PSEU</name>
<dbReference type="RefSeq" id="WP_285966950.1">
    <property type="nucleotide sequence ID" value="NZ_CP127294.1"/>
</dbReference>
<accession>A0A9Y2IA87</accession>
<evidence type="ECO:0000256" key="1">
    <source>
        <dbReference type="SAM" id="MobiDB-lite"/>
    </source>
</evidence>
<keyword evidence="3" id="KW-1185">Reference proteome</keyword>
<dbReference type="PANTHER" id="PTHR30121">
    <property type="entry name" value="UNCHARACTERIZED PROTEIN YJGR-RELATED"/>
    <property type="match status" value="1"/>
</dbReference>
<gene>
    <name evidence="2" type="ORF">QRX50_32645</name>
</gene>
<evidence type="ECO:0000313" key="2">
    <source>
        <dbReference type="EMBL" id="WIX76199.1"/>
    </source>
</evidence>
<dbReference type="PANTHER" id="PTHR30121:SF6">
    <property type="entry name" value="SLR6007 PROTEIN"/>
    <property type="match status" value="1"/>
</dbReference>
<feature type="region of interest" description="Disordered" evidence="1">
    <location>
        <begin position="821"/>
        <end position="859"/>
    </location>
</feature>
<sequence length="859" mass="93145">MNGELEALSRLHLGTAPTQDEVWDSVSPYHVESLHPHVSRRLLAAMAVVSDDRAPTAAVIQGETGAGKTHLLSWTREEIQSRGGFFFYIKLVNGHDFWRSATGSLVDSLYRKDEGGQEQLLHLLRELSRAAGLDDATCGAVTGERDVTPADLDTFIGGIRRLDRQVGNEARDTARALALVAAARDDAVAAGTSYFALNDDELGQRAVWGLPSGATPAQRVLRDLTRLFALVGPLVFAFDQLDNLVAVSESSSLTTPSSGERRAARRLSGDIADGLMDLREETRRTLMVVACQPDTWHKISQAAMGSALDRFDLLPELGAIPDNATAAAIVASRLRETYASTGFTPPCPTFPITTTALAEAPRRYTVRRLLQRVAQHVKSCLDSGHVVELTTLSDTKAAATTVSIASVSEDRSGDEALTERFEALRSEADPEMPLDKATEDRLMPGLVSAGLKCLMTEFAVDESRFVVEAGFGRRAALHAQLRLVLDEAIENDVRWSFRGVATGNALSAQSQMRNAMTEAGLEPGVVSRHLSLLRNTRYPSGRKTGEIKADFEARGGRSVPISGDDLRTLAALRRMLDEGMPGFGGWLRRTRPASRTEVFSSLVAQLHQYLGDPGGTMNPEEPLEESASRHAEDFAPTITFGTSRRGGRFFDASLEQLRMHTVVIGAAGSGKTVLLKRIVEQCALRGVSSIVLDPNDDLARLGDPWPTSPPAWHEGQAAEAERYFSSTEVVVWTPGLIRGHPLFFNPLPDFGPVLDDADDFRGLLTSTVNTLAPHVGIRGASARATQQRGVLRRALVHYAREGGRNLRGLVELLAEPPSDMVNARTRKLADSMADTPSKPRSTRTRSSTTRAGPSTRVSS</sequence>
<dbReference type="InterPro" id="IPR027417">
    <property type="entry name" value="P-loop_NTPase"/>
</dbReference>
<dbReference type="InterPro" id="IPR051162">
    <property type="entry name" value="T4SS_component"/>
</dbReference>
<reference evidence="2 3" key="1">
    <citation type="submission" date="2023-06" db="EMBL/GenBank/DDBJ databases">
        <authorList>
            <person name="Oyuntsetseg B."/>
            <person name="Kim S.B."/>
        </authorList>
    </citation>
    <scope>NUCLEOTIDE SEQUENCE [LARGE SCALE GENOMIC DNA]</scope>
    <source>
        <strain evidence="2 3">2-15</strain>
    </source>
</reference>
<dbReference type="AlphaFoldDB" id="A0A9Y2IA87"/>
<protein>
    <submittedName>
        <fullName evidence="2">AAA family ATPase</fullName>
    </submittedName>
</protein>
<dbReference type="EMBL" id="CP127294">
    <property type="protein sequence ID" value="WIX76199.1"/>
    <property type="molecule type" value="Genomic_DNA"/>
</dbReference>
<dbReference type="KEGG" id="acab:QRX50_32645"/>
<dbReference type="Proteomes" id="UP001236014">
    <property type="component" value="Chromosome"/>
</dbReference>
<dbReference type="CDD" id="cd01127">
    <property type="entry name" value="TrwB_TraG_TraD_VirD4"/>
    <property type="match status" value="1"/>
</dbReference>
<proteinExistence type="predicted"/>
<dbReference type="Gene3D" id="3.40.50.300">
    <property type="entry name" value="P-loop containing nucleotide triphosphate hydrolases"/>
    <property type="match status" value="1"/>
</dbReference>
<feature type="compositionally biased region" description="Low complexity" evidence="1">
    <location>
        <begin position="835"/>
        <end position="859"/>
    </location>
</feature>
<organism evidence="2 3">
    <name type="scientific">Amycolatopsis carbonis</name>
    <dbReference type="NCBI Taxonomy" id="715471"/>
    <lineage>
        <taxon>Bacteria</taxon>
        <taxon>Bacillati</taxon>
        <taxon>Actinomycetota</taxon>
        <taxon>Actinomycetes</taxon>
        <taxon>Pseudonocardiales</taxon>
        <taxon>Pseudonocardiaceae</taxon>
        <taxon>Amycolatopsis</taxon>
    </lineage>
</organism>
<dbReference type="SUPFAM" id="SSF52540">
    <property type="entry name" value="P-loop containing nucleoside triphosphate hydrolases"/>
    <property type="match status" value="2"/>
</dbReference>